<dbReference type="Proteomes" id="UP000199208">
    <property type="component" value="Unassembled WGS sequence"/>
</dbReference>
<evidence type="ECO:0000256" key="3">
    <source>
        <dbReference type="ARBA" id="ARBA00023002"/>
    </source>
</evidence>
<dbReference type="PANTHER" id="PTHR44379:SF8">
    <property type="entry name" value="XANTHINE DEHYDROGENASE IRON-SULFUR-BINDING SUBUNIT XDHC-RELATED"/>
    <property type="match status" value="1"/>
</dbReference>
<keyword evidence="4" id="KW-0408">Iron</keyword>
<dbReference type="InterPro" id="IPR036884">
    <property type="entry name" value="2Fe-2S-bd_dom_sf"/>
</dbReference>
<evidence type="ECO:0000256" key="1">
    <source>
        <dbReference type="ARBA" id="ARBA00022714"/>
    </source>
</evidence>
<keyword evidence="8" id="KW-1185">Reference proteome</keyword>
<dbReference type="AlphaFoldDB" id="A0A1G5RYP9"/>
<evidence type="ECO:0000256" key="4">
    <source>
        <dbReference type="ARBA" id="ARBA00023004"/>
    </source>
</evidence>
<evidence type="ECO:0000313" key="7">
    <source>
        <dbReference type="EMBL" id="SCZ79057.1"/>
    </source>
</evidence>
<evidence type="ECO:0000259" key="6">
    <source>
        <dbReference type="PROSITE" id="PS51085"/>
    </source>
</evidence>
<dbReference type="InterPro" id="IPR002888">
    <property type="entry name" value="2Fe-2S-bd"/>
</dbReference>
<evidence type="ECO:0000313" key="8">
    <source>
        <dbReference type="Proteomes" id="UP000199208"/>
    </source>
</evidence>
<dbReference type="PROSITE" id="PS51085">
    <property type="entry name" value="2FE2S_FER_2"/>
    <property type="match status" value="1"/>
</dbReference>
<dbReference type="GO" id="GO:0051537">
    <property type="term" value="F:2 iron, 2 sulfur cluster binding"/>
    <property type="evidence" value="ECO:0007669"/>
    <property type="project" value="UniProtKB-KW"/>
</dbReference>
<dbReference type="GO" id="GO:0016491">
    <property type="term" value="F:oxidoreductase activity"/>
    <property type="evidence" value="ECO:0007669"/>
    <property type="project" value="UniProtKB-KW"/>
</dbReference>
<dbReference type="InterPro" id="IPR012675">
    <property type="entry name" value="Beta-grasp_dom_sf"/>
</dbReference>
<dbReference type="STRING" id="1120920.SAMN03080599_01572"/>
<evidence type="ECO:0000256" key="2">
    <source>
        <dbReference type="ARBA" id="ARBA00022723"/>
    </source>
</evidence>
<dbReference type="Gene3D" id="3.10.20.30">
    <property type="match status" value="1"/>
</dbReference>
<proteinExistence type="predicted"/>
<accession>A0A1G5RYP9</accession>
<dbReference type="PROSITE" id="PS00197">
    <property type="entry name" value="2FE2S_FER_1"/>
    <property type="match status" value="1"/>
</dbReference>
<dbReference type="SUPFAM" id="SSF47741">
    <property type="entry name" value="CO dehydrogenase ISP C-domain like"/>
    <property type="match status" value="1"/>
</dbReference>
<dbReference type="Pfam" id="PF00111">
    <property type="entry name" value="Fer2"/>
    <property type="match status" value="1"/>
</dbReference>
<dbReference type="InterPro" id="IPR036010">
    <property type="entry name" value="2Fe-2S_ferredoxin-like_sf"/>
</dbReference>
<evidence type="ECO:0000256" key="5">
    <source>
        <dbReference type="ARBA" id="ARBA00023014"/>
    </source>
</evidence>
<reference evidence="7 8" key="1">
    <citation type="submission" date="2016-10" db="EMBL/GenBank/DDBJ databases">
        <authorList>
            <person name="de Groot N.N."/>
        </authorList>
    </citation>
    <scope>NUCLEOTIDE SEQUENCE [LARGE SCALE GENOMIC DNA]</scope>
    <source>
        <strain evidence="7 8">DSM 2784</strain>
    </source>
</reference>
<dbReference type="InterPro" id="IPR001041">
    <property type="entry name" value="2Fe-2S_ferredoxin-type"/>
</dbReference>
<dbReference type="SUPFAM" id="SSF54292">
    <property type="entry name" value="2Fe-2S ferredoxin-like"/>
    <property type="match status" value="1"/>
</dbReference>
<organism evidence="7 8">
    <name type="scientific">Acidaminobacter hydrogenoformans DSM 2784</name>
    <dbReference type="NCBI Taxonomy" id="1120920"/>
    <lineage>
        <taxon>Bacteria</taxon>
        <taxon>Bacillati</taxon>
        <taxon>Bacillota</taxon>
        <taxon>Clostridia</taxon>
        <taxon>Peptostreptococcales</taxon>
        <taxon>Acidaminobacteraceae</taxon>
        <taxon>Acidaminobacter</taxon>
    </lineage>
</organism>
<keyword evidence="5" id="KW-0411">Iron-sulfur</keyword>
<keyword evidence="3" id="KW-0560">Oxidoreductase</keyword>
<dbReference type="InterPro" id="IPR051452">
    <property type="entry name" value="Diverse_Oxidoreductases"/>
</dbReference>
<dbReference type="InterPro" id="IPR006058">
    <property type="entry name" value="2Fe2S_fd_BS"/>
</dbReference>
<dbReference type="GO" id="GO:0046872">
    <property type="term" value="F:metal ion binding"/>
    <property type="evidence" value="ECO:0007669"/>
    <property type="project" value="UniProtKB-KW"/>
</dbReference>
<gene>
    <name evidence="7" type="ORF">SAMN03080599_01572</name>
</gene>
<dbReference type="EMBL" id="FMWL01000006">
    <property type="protein sequence ID" value="SCZ79057.1"/>
    <property type="molecule type" value="Genomic_DNA"/>
</dbReference>
<sequence length="149" mass="15920">MNITLKVNGKKHTAEISPDDFLLETLRSLGYKSVKRGCDTGSCGLCSVLVDGKPVLSCSYLSARADGHEVTTIEGAGEEAKKVASALVGEGVEQCGFCSPGLVLSILGMKKELGKEATDDQIKNYLNGNLCRCTGYEGQLRGIRKYLEV</sequence>
<keyword evidence="2" id="KW-0479">Metal-binding</keyword>
<keyword evidence="1" id="KW-0001">2Fe-2S</keyword>
<feature type="domain" description="2Fe-2S ferredoxin-type" evidence="6">
    <location>
        <begin position="1"/>
        <end position="76"/>
    </location>
</feature>
<name>A0A1G5RYP9_9FIRM</name>
<dbReference type="Gene3D" id="1.10.150.120">
    <property type="entry name" value="[2Fe-2S]-binding domain"/>
    <property type="match status" value="1"/>
</dbReference>
<dbReference type="Pfam" id="PF01799">
    <property type="entry name" value="Fer2_2"/>
    <property type="match status" value="1"/>
</dbReference>
<dbReference type="PANTHER" id="PTHR44379">
    <property type="entry name" value="OXIDOREDUCTASE WITH IRON-SULFUR SUBUNIT"/>
    <property type="match status" value="1"/>
</dbReference>
<protein>
    <submittedName>
        <fullName evidence="7">Carbon-monoxide dehydrogenase small subunit</fullName>
    </submittedName>
</protein>
<dbReference type="OrthoDB" id="9796880at2"/>
<dbReference type="RefSeq" id="WP_092590348.1">
    <property type="nucleotide sequence ID" value="NZ_FMWL01000006.1"/>
</dbReference>
<dbReference type="CDD" id="cd00207">
    <property type="entry name" value="fer2"/>
    <property type="match status" value="1"/>
</dbReference>